<feature type="compositionally biased region" description="Acidic residues" evidence="2">
    <location>
        <begin position="624"/>
        <end position="633"/>
    </location>
</feature>
<gene>
    <name evidence="3" type="ORF">BCV70DRAFT_197535</name>
</gene>
<dbReference type="AlphaFoldDB" id="A0A317XYV8"/>
<feature type="compositionally biased region" description="Low complexity" evidence="2">
    <location>
        <begin position="141"/>
        <end position="179"/>
    </location>
</feature>
<dbReference type="Pfam" id="PF04176">
    <property type="entry name" value="TIP41"/>
    <property type="match status" value="1"/>
</dbReference>
<feature type="compositionally biased region" description="Low complexity" evidence="2">
    <location>
        <begin position="411"/>
        <end position="432"/>
    </location>
</feature>
<evidence type="ECO:0000256" key="2">
    <source>
        <dbReference type="SAM" id="MobiDB-lite"/>
    </source>
</evidence>
<evidence type="ECO:0000313" key="3">
    <source>
        <dbReference type="EMBL" id="PWZ03312.1"/>
    </source>
</evidence>
<evidence type="ECO:0008006" key="5">
    <source>
        <dbReference type="Google" id="ProtNLM"/>
    </source>
</evidence>
<reference evidence="3 4" key="1">
    <citation type="journal article" date="2018" name="Mol. Biol. Evol.">
        <title>Broad Genomic Sampling Reveals a Smut Pathogenic Ancestry of the Fungal Clade Ustilaginomycotina.</title>
        <authorList>
            <person name="Kijpornyongpan T."/>
            <person name="Mondo S.J."/>
            <person name="Barry K."/>
            <person name="Sandor L."/>
            <person name="Lee J."/>
            <person name="Lipzen A."/>
            <person name="Pangilinan J."/>
            <person name="LaButti K."/>
            <person name="Hainaut M."/>
            <person name="Henrissat B."/>
            <person name="Grigoriev I.V."/>
            <person name="Spatafora J.W."/>
            <person name="Aime M.C."/>
        </authorList>
    </citation>
    <scope>NUCLEOTIDE SEQUENCE [LARGE SCALE GENOMIC DNA]</scope>
    <source>
        <strain evidence="3 4">MCA 3645</strain>
    </source>
</reference>
<keyword evidence="4" id="KW-1185">Reference proteome</keyword>
<accession>A0A317XYV8</accession>
<dbReference type="OrthoDB" id="10253878at2759"/>
<dbReference type="PANTHER" id="PTHR21021">
    <property type="entry name" value="GAF/PUTATIVE CYTOSKELETAL PROTEIN"/>
    <property type="match status" value="1"/>
</dbReference>
<feature type="region of interest" description="Disordered" evidence="2">
    <location>
        <begin position="605"/>
        <end position="633"/>
    </location>
</feature>
<proteinExistence type="inferred from homology"/>
<dbReference type="GO" id="GO:0005829">
    <property type="term" value="C:cytosol"/>
    <property type="evidence" value="ECO:0007669"/>
    <property type="project" value="TreeGrafter"/>
</dbReference>
<dbReference type="Proteomes" id="UP000246740">
    <property type="component" value="Unassembled WGS sequence"/>
</dbReference>
<feature type="region of interest" description="Disordered" evidence="2">
    <location>
        <begin position="106"/>
        <end position="126"/>
    </location>
</feature>
<dbReference type="EMBL" id="KZ819188">
    <property type="protein sequence ID" value="PWZ03312.1"/>
    <property type="molecule type" value="Genomic_DNA"/>
</dbReference>
<dbReference type="InParanoid" id="A0A317XYV8"/>
<name>A0A317XYV8_9BASI</name>
<dbReference type="STRING" id="1882483.A0A317XYV8"/>
<feature type="region of interest" description="Disordered" evidence="2">
    <location>
        <begin position="139"/>
        <end position="179"/>
    </location>
</feature>
<organism evidence="3 4">
    <name type="scientific">Testicularia cyperi</name>
    <dbReference type="NCBI Taxonomy" id="1882483"/>
    <lineage>
        <taxon>Eukaryota</taxon>
        <taxon>Fungi</taxon>
        <taxon>Dikarya</taxon>
        <taxon>Basidiomycota</taxon>
        <taxon>Ustilaginomycotina</taxon>
        <taxon>Ustilaginomycetes</taxon>
        <taxon>Ustilaginales</taxon>
        <taxon>Anthracoideaceae</taxon>
        <taxon>Testicularia</taxon>
    </lineage>
</organism>
<feature type="region of interest" description="Disordered" evidence="2">
    <location>
        <begin position="356"/>
        <end position="432"/>
    </location>
</feature>
<dbReference type="InterPro" id="IPR051330">
    <property type="entry name" value="Phosphatase_reg/MetRdx"/>
</dbReference>
<protein>
    <recommendedName>
        <fullName evidence="5">TIP41-domain-containing protein</fullName>
    </recommendedName>
</protein>
<dbReference type="InterPro" id="IPR007303">
    <property type="entry name" value="TIP41-like"/>
</dbReference>
<comment type="similarity">
    <text evidence="1">Belongs to the TIP41 family.</text>
</comment>
<feature type="compositionally biased region" description="Basic and acidic residues" evidence="2">
    <location>
        <begin position="372"/>
        <end position="383"/>
    </location>
</feature>
<sequence length="704" mass="73441">MSRPSAASTAPSLQPSTRGIDLGGWSIKVTSGPIGSSAEMDALSDVLGIPPPEMAFPHNCLTLVHHASGFRLCFDAVRTLRSVDGVDPKNWLPGIDCRDTAWADGKPKASGAGIHSEKPKPRNKSSIKVAYAKEWGKSRNDTLPATAPSTATLSTASADSPTRANSTSNSNSNLGASAAATMSSSTSSLSSTSTGASGSHFGGDIAKKAVAASQTSDISAAKDYDWTYSTTWAGAVGEAAPQVLLPQPDDASASSSDRDNARSWFVRGTDPALDRIPVERLGPSSGEPILFYDDIVLFEDELADNGSSMVSVKVRVMPSGFLVLQRFFLRVDDVVFRTFDTRIYCAFTDEELALQEGHGKRGTKSALGSDSKGSHDRLEHQDLSKLSLGATRSAVRRSAGSKNASEMQIDSPATPTPSQSQPIQAQAQAQVQAQAPRLIRECSGSEASYAEVKSHLPPYKAHDLSPLTDPNWVSDVLSRISRVRLEQFHARVALGQSVVHPSTGLGVSASAGASAALATSISPSVQGLRSTQGRSSVEPTRSGVFGTLTAPAGTAGMAGSARTCFPGPGPGPGAPRPTYLAPTTGFAGCRPGEQLDLSPATATATAPYPSARATSNPTRSGFEPEFESDFDSDSDADAMQQARILGTVEENASLGPGGGAGRDREQETWLGCGARVDVALLYPAFSPSSSFDASFNPDSNSNTR</sequence>
<dbReference type="PANTHER" id="PTHR21021:SF16">
    <property type="entry name" value="TIP41-LIKE PROTEIN"/>
    <property type="match status" value="1"/>
</dbReference>
<dbReference type="GO" id="GO:0031929">
    <property type="term" value="P:TOR signaling"/>
    <property type="evidence" value="ECO:0007669"/>
    <property type="project" value="TreeGrafter"/>
</dbReference>
<dbReference type="FunCoup" id="A0A317XYV8">
    <property type="interactions" value="465"/>
</dbReference>
<evidence type="ECO:0000313" key="4">
    <source>
        <dbReference type="Proteomes" id="UP000246740"/>
    </source>
</evidence>
<feature type="compositionally biased region" description="Low complexity" evidence="2">
    <location>
        <begin position="605"/>
        <end position="615"/>
    </location>
</feature>
<evidence type="ECO:0000256" key="1">
    <source>
        <dbReference type="ARBA" id="ARBA00006658"/>
    </source>
</evidence>